<keyword evidence="3" id="KW-1185">Reference proteome</keyword>
<dbReference type="InterPro" id="IPR016181">
    <property type="entry name" value="Acyl_CoA_acyltransferase"/>
</dbReference>
<evidence type="ECO:0000313" key="2">
    <source>
        <dbReference type="EMBL" id="KQB85578.1"/>
    </source>
</evidence>
<organism evidence="2 3">
    <name type="scientific">Corynebacterium oculi</name>
    <dbReference type="NCBI Taxonomy" id="1544416"/>
    <lineage>
        <taxon>Bacteria</taxon>
        <taxon>Bacillati</taxon>
        <taxon>Actinomycetota</taxon>
        <taxon>Actinomycetes</taxon>
        <taxon>Mycobacteriales</taxon>
        <taxon>Corynebacteriaceae</taxon>
        <taxon>Corynebacterium</taxon>
    </lineage>
</organism>
<comment type="caution">
    <text evidence="2">The sequence shown here is derived from an EMBL/GenBank/DDBJ whole genome shotgun (WGS) entry which is preliminary data.</text>
</comment>
<keyword evidence="2" id="KW-0808">Transferase</keyword>
<sequence>MLIRSYQPSDRDAAVGVLARAFHGDPSFARVATLATSSDTWGVIHEIFDLQITHEYEPAGVIDVAEENGEILGVALWNTPEGKKAGLSDQATALKRYAKLFGRHLPTMYLRERELAAHHPKFPHWYLYALAVSPAAQGKGVGSQLLKAGMERAGNQAVYLESSTRRSAKLYASLGFAPLGELPLHGEGPTEVAMWLPPSLPEE</sequence>
<dbReference type="AlphaFoldDB" id="A0A0N8W033"/>
<dbReference type="EMBL" id="LKST01000001">
    <property type="protein sequence ID" value="KQB85578.1"/>
    <property type="molecule type" value="Genomic_DNA"/>
</dbReference>
<evidence type="ECO:0000313" key="3">
    <source>
        <dbReference type="Proteomes" id="UP000050517"/>
    </source>
</evidence>
<dbReference type="EC" id="2.3.1.189" evidence="2"/>
<dbReference type="PANTHER" id="PTHR42791:SF1">
    <property type="entry name" value="N-ACETYLTRANSFERASE DOMAIN-CONTAINING PROTEIN"/>
    <property type="match status" value="1"/>
</dbReference>
<dbReference type="Gene3D" id="3.40.630.30">
    <property type="match status" value="1"/>
</dbReference>
<dbReference type="STRING" id="1544416.Cocul_00724"/>
<protein>
    <submittedName>
        <fullName evidence="2">Mycothiol acetyltransferase</fullName>
        <ecNumber evidence="2">2.3.1.189</ecNumber>
    </submittedName>
</protein>
<accession>A0A0N8W033</accession>
<dbReference type="InterPro" id="IPR052523">
    <property type="entry name" value="Trichothecene_AcTrans"/>
</dbReference>
<gene>
    <name evidence="2" type="primary">mshD_1</name>
    <name evidence="2" type="ORF">Cocul_00724</name>
</gene>
<dbReference type="GO" id="GO:0035447">
    <property type="term" value="F:mycothiol synthase activity"/>
    <property type="evidence" value="ECO:0007669"/>
    <property type="project" value="UniProtKB-EC"/>
</dbReference>
<dbReference type="OrthoDB" id="7057833at2"/>
<dbReference type="PATRIC" id="fig|1544416.3.peg.726"/>
<keyword evidence="2" id="KW-0012">Acyltransferase</keyword>
<dbReference type="InterPro" id="IPR000182">
    <property type="entry name" value="GNAT_dom"/>
</dbReference>
<feature type="domain" description="N-acetyltransferase" evidence="1">
    <location>
        <begin position="1"/>
        <end position="199"/>
    </location>
</feature>
<name>A0A0N8W033_9CORY</name>
<dbReference type="RefSeq" id="WP_055121889.1">
    <property type="nucleotide sequence ID" value="NZ_LKST01000001.1"/>
</dbReference>
<evidence type="ECO:0000259" key="1">
    <source>
        <dbReference type="PROSITE" id="PS51186"/>
    </source>
</evidence>
<dbReference type="Proteomes" id="UP000050517">
    <property type="component" value="Unassembled WGS sequence"/>
</dbReference>
<dbReference type="Pfam" id="PF00583">
    <property type="entry name" value="Acetyltransf_1"/>
    <property type="match status" value="1"/>
</dbReference>
<dbReference type="PROSITE" id="PS51186">
    <property type="entry name" value="GNAT"/>
    <property type="match status" value="1"/>
</dbReference>
<dbReference type="SUPFAM" id="SSF55729">
    <property type="entry name" value="Acyl-CoA N-acyltransferases (Nat)"/>
    <property type="match status" value="1"/>
</dbReference>
<dbReference type="PANTHER" id="PTHR42791">
    <property type="entry name" value="GNAT FAMILY ACETYLTRANSFERASE"/>
    <property type="match status" value="1"/>
</dbReference>
<dbReference type="CDD" id="cd04301">
    <property type="entry name" value="NAT_SF"/>
    <property type="match status" value="1"/>
</dbReference>
<proteinExistence type="predicted"/>
<reference evidence="2 3" key="1">
    <citation type="submission" date="2015-10" db="EMBL/GenBank/DDBJ databases">
        <title>Corynebacteirum lowii and Corynebacterium oculi species nova, derived from human clinical disease and and emended description of Corynebacterium mastiditis.</title>
        <authorList>
            <person name="Bernard K."/>
            <person name="Pacheco A.L."/>
            <person name="Mcdougall C."/>
            <person name="Burtx T."/>
            <person name="Weibe D."/>
            <person name="Tyler S."/>
            <person name="Olson A.B."/>
            <person name="Cnockaert M."/>
            <person name="Eguchi H."/>
            <person name="Kuwahara T."/>
            <person name="Nakayama-Imaohji H."/>
            <person name="Boudewijins M."/>
            <person name="Van Hoecke F."/>
            <person name="Bernier A.-M."/>
            <person name="Vandamme P."/>
        </authorList>
    </citation>
    <scope>NUCLEOTIDE SEQUENCE [LARGE SCALE GENOMIC DNA]</scope>
    <source>
        <strain evidence="2 3">NML 130210</strain>
    </source>
</reference>